<reference evidence="1 2" key="1">
    <citation type="journal article" date="2014" name="Genome Biol. Evol.">
        <title>The genome of the myxosporean Thelohanellus kitauei shows adaptations to nutrient acquisition within its fish host.</title>
        <authorList>
            <person name="Yang Y."/>
            <person name="Xiong J."/>
            <person name="Zhou Z."/>
            <person name="Huo F."/>
            <person name="Miao W."/>
            <person name="Ran C."/>
            <person name="Liu Y."/>
            <person name="Zhang J."/>
            <person name="Feng J."/>
            <person name="Wang M."/>
            <person name="Wang M."/>
            <person name="Wang L."/>
            <person name="Yao B."/>
        </authorList>
    </citation>
    <scope>NUCLEOTIDE SEQUENCE [LARGE SCALE GENOMIC DNA]</scope>
    <source>
        <strain evidence="1">Wuqing</strain>
    </source>
</reference>
<evidence type="ECO:0000313" key="1">
    <source>
        <dbReference type="EMBL" id="KII70106.1"/>
    </source>
</evidence>
<dbReference type="EMBL" id="JWZT01002179">
    <property type="protein sequence ID" value="KII70106.1"/>
    <property type="molecule type" value="Genomic_DNA"/>
</dbReference>
<sequence length="204" mass="23573">MTTYTFPTEEMRWNKVDVLKDELSVMGTFKENFNQRESELQIVDTLGIQLRYTVSLKGFFLPNFVLTFSSDSSKKDKIVGGSELDVLIVPDRMDYQNLSRKFFIKAYQANTSIDIRINKISAVFLGNKGTTAVRIPSAGMRIVVGSDRLNIHLHSSFYKIHDTKSPFIRWKFEDEGTNICEYQKRSEIKRVSYDPPMNKSLFTL</sequence>
<name>A0A0C2MS52_THEKT</name>
<accession>A0A0C2MS52</accession>
<keyword evidence="2" id="KW-1185">Reference proteome</keyword>
<dbReference type="AlphaFoldDB" id="A0A0C2MS52"/>
<comment type="caution">
    <text evidence="1">The sequence shown here is derived from an EMBL/GenBank/DDBJ whole genome shotgun (WGS) entry which is preliminary data.</text>
</comment>
<gene>
    <name evidence="1" type="ORF">RF11_09519</name>
</gene>
<organism evidence="1 2">
    <name type="scientific">Thelohanellus kitauei</name>
    <name type="common">Myxosporean</name>
    <dbReference type="NCBI Taxonomy" id="669202"/>
    <lineage>
        <taxon>Eukaryota</taxon>
        <taxon>Metazoa</taxon>
        <taxon>Cnidaria</taxon>
        <taxon>Myxozoa</taxon>
        <taxon>Myxosporea</taxon>
        <taxon>Bivalvulida</taxon>
        <taxon>Platysporina</taxon>
        <taxon>Myxobolidae</taxon>
        <taxon>Thelohanellus</taxon>
    </lineage>
</organism>
<protein>
    <submittedName>
        <fullName evidence="1">Uncharacterized protein</fullName>
    </submittedName>
</protein>
<evidence type="ECO:0000313" key="2">
    <source>
        <dbReference type="Proteomes" id="UP000031668"/>
    </source>
</evidence>
<dbReference type="Proteomes" id="UP000031668">
    <property type="component" value="Unassembled WGS sequence"/>
</dbReference>
<proteinExistence type="predicted"/>